<organism evidence="12 13">
    <name type="scientific">Hypothenemus hampei</name>
    <name type="common">Coffee berry borer</name>
    <dbReference type="NCBI Taxonomy" id="57062"/>
    <lineage>
        <taxon>Eukaryota</taxon>
        <taxon>Metazoa</taxon>
        <taxon>Ecdysozoa</taxon>
        <taxon>Arthropoda</taxon>
        <taxon>Hexapoda</taxon>
        <taxon>Insecta</taxon>
        <taxon>Pterygota</taxon>
        <taxon>Neoptera</taxon>
        <taxon>Endopterygota</taxon>
        <taxon>Coleoptera</taxon>
        <taxon>Polyphaga</taxon>
        <taxon>Cucujiformia</taxon>
        <taxon>Curculionidae</taxon>
        <taxon>Scolytinae</taxon>
        <taxon>Hypothenemus</taxon>
    </lineage>
</organism>
<evidence type="ECO:0000256" key="6">
    <source>
        <dbReference type="ARBA" id="ARBA00023187"/>
    </source>
</evidence>
<keyword evidence="5" id="KW-0747">Spliceosome</keyword>
<dbReference type="InterPro" id="IPR038516">
    <property type="entry name" value="AAR2_N_sf"/>
</dbReference>
<reference evidence="12 13" key="1">
    <citation type="submission" date="2024-05" db="EMBL/GenBank/DDBJ databases">
        <title>Genetic variation in Jamaican populations of the coffee berry borer (Hypothenemus hampei).</title>
        <authorList>
            <person name="Errbii M."/>
            <person name="Myrie A."/>
        </authorList>
    </citation>
    <scope>NUCLEOTIDE SEQUENCE [LARGE SCALE GENOMIC DNA]</scope>
    <source>
        <strain evidence="12">JA-Hopewell-2020-01-JO</strain>
        <tissue evidence="12">Whole body</tissue>
    </source>
</reference>
<name>A0ABD1EX98_HYPHA</name>
<dbReference type="FunFam" id="2.60.34.20:FF:000001">
    <property type="entry name" value="protein AAR2 homolog"/>
    <property type="match status" value="1"/>
</dbReference>
<dbReference type="EMBL" id="JBDJPC010000004">
    <property type="protein sequence ID" value="KAL1505661.1"/>
    <property type="molecule type" value="Genomic_DNA"/>
</dbReference>
<dbReference type="FunFam" id="1.25.40.550:FF:000001">
    <property type="entry name" value="AAR2 splicing factor homolog"/>
    <property type="match status" value="1"/>
</dbReference>
<dbReference type="GO" id="GO:0008380">
    <property type="term" value="P:RNA splicing"/>
    <property type="evidence" value="ECO:0007669"/>
    <property type="project" value="UniProtKB-KW"/>
</dbReference>
<dbReference type="PANTHER" id="PTHR12689">
    <property type="entry name" value="A1 CISTRON SPLICING FACTOR AAR2-RELATED"/>
    <property type="match status" value="1"/>
</dbReference>
<keyword evidence="4" id="KW-0507">mRNA processing</keyword>
<evidence type="ECO:0000256" key="2">
    <source>
        <dbReference type="ARBA" id="ARBA00006281"/>
    </source>
</evidence>
<evidence type="ECO:0000256" key="1">
    <source>
        <dbReference type="ARBA" id="ARBA00003708"/>
    </source>
</evidence>
<comment type="subunit">
    <text evidence="8">Interacts with PRPF8 (via RNase H homology domain). Component of a U5 snRNP complex that contains PRPF8.</text>
</comment>
<comment type="similarity">
    <text evidence="2">Belongs to the AAR2 family.</text>
</comment>
<evidence type="ECO:0000256" key="9">
    <source>
        <dbReference type="SAM" id="MobiDB-lite"/>
    </source>
</evidence>
<dbReference type="InterPro" id="IPR033648">
    <property type="entry name" value="AAR2_C"/>
</dbReference>
<evidence type="ECO:0000259" key="10">
    <source>
        <dbReference type="Pfam" id="PF05282"/>
    </source>
</evidence>
<comment type="function">
    <text evidence="1">Component of the U5 snRNP complex that is required for spliceosome assembly and for pre-mRNA splicing.</text>
</comment>
<evidence type="ECO:0000313" key="13">
    <source>
        <dbReference type="Proteomes" id="UP001566132"/>
    </source>
</evidence>
<keyword evidence="6" id="KW-0508">mRNA splicing</keyword>
<dbReference type="Pfam" id="PF05282">
    <property type="entry name" value="AAR2"/>
    <property type="match status" value="1"/>
</dbReference>
<dbReference type="CDD" id="cd13778">
    <property type="entry name" value="Aar2_C"/>
    <property type="match status" value="1"/>
</dbReference>
<evidence type="ECO:0000313" key="12">
    <source>
        <dbReference type="EMBL" id="KAL1505661.1"/>
    </source>
</evidence>
<feature type="domain" description="AAR2 C-terminal" evidence="10">
    <location>
        <begin position="209"/>
        <end position="360"/>
    </location>
</feature>
<evidence type="ECO:0000256" key="3">
    <source>
        <dbReference type="ARBA" id="ARBA00016372"/>
    </source>
</evidence>
<keyword evidence="13" id="KW-1185">Reference proteome</keyword>
<proteinExistence type="inferred from homology"/>
<gene>
    <name evidence="12" type="ORF">ABEB36_005171</name>
</gene>
<dbReference type="PANTHER" id="PTHR12689:SF4">
    <property type="entry name" value="PROTEIN AAR2 HOMOLOG"/>
    <property type="match status" value="1"/>
</dbReference>
<dbReference type="InterPro" id="IPR033647">
    <property type="entry name" value="Aar2_N"/>
</dbReference>
<dbReference type="CDD" id="cd13777">
    <property type="entry name" value="Aar2_N"/>
    <property type="match status" value="1"/>
</dbReference>
<sequence length="380" mass="43504">MEIDQITARRLLQEGCFFIFLGVPEGTEFGIDLKSWSTGEKFRGVKMIPSGLHYLFYNSVSNTGDVAPRCGFFHYFKKNEILFKKWDKLNECISKEPFSENEVVGLKDNFRALDQFLGPYPFSIWDKWKDLTSCISEELAANLVPINGEVRSALELEPCLDSERPRGKKDDTLNTSGPSSSKRSKTSFSEDDLLPNLKAKPGTELRVTTFPTQTYPAGSTPSQITQHSLDSTFLFEQVLNCYDKPMDILGELQFCYICFLVGHSLEAFEQWKKIFNLFCSCENAIKQHRSIYDQFLSVIELQVQEIPEEFLADIVSNNNFVYVKLRDLFRAVKNSDADGKLKCKAERLNRTLTRLYQWDFTHLDSEDDEDAPVIVDLGTT</sequence>
<dbReference type="Gene3D" id="1.25.40.550">
    <property type="entry name" value="Aar2, C-terminal domain-like"/>
    <property type="match status" value="1"/>
</dbReference>
<feature type="domain" description="AAR2 N-terminal" evidence="11">
    <location>
        <begin position="15"/>
        <end position="145"/>
    </location>
</feature>
<evidence type="ECO:0000256" key="5">
    <source>
        <dbReference type="ARBA" id="ARBA00022728"/>
    </source>
</evidence>
<dbReference type="AlphaFoldDB" id="A0ABD1EX98"/>
<dbReference type="InterPro" id="IPR007946">
    <property type="entry name" value="AAR2"/>
</dbReference>
<feature type="compositionally biased region" description="Basic and acidic residues" evidence="9">
    <location>
        <begin position="161"/>
        <end position="172"/>
    </location>
</feature>
<evidence type="ECO:0000259" key="11">
    <source>
        <dbReference type="Pfam" id="PF20981"/>
    </source>
</evidence>
<evidence type="ECO:0000256" key="7">
    <source>
        <dbReference type="ARBA" id="ARBA00030625"/>
    </source>
</evidence>
<protein>
    <recommendedName>
        <fullName evidence="3">Protein AAR2 homolog</fullName>
    </recommendedName>
    <alternativeName>
        <fullName evidence="7">AAR2 splicing factor homolog</fullName>
    </alternativeName>
</protein>
<comment type="caution">
    <text evidence="12">The sequence shown here is derived from an EMBL/GenBank/DDBJ whole genome shotgun (WGS) entry which is preliminary data.</text>
</comment>
<evidence type="ECO:0000256" key="4">
    <source>
        <dbReference type="ARBA" id="ARBA00022664"/>
    </source>
</evidence>
<feature type="region of interest" description="Disordered" evidence="9">
    <location>
        <begin position="161"/>
        <end position="197"/>
    </location>
</feature>
<dbReference type="InterPro" id="IPR038514">
    <property type="entry name" value="AAR2_C_sf"/>
</dbReference>
<evidence type="ECO:0000256" key="8">
    <source>
        <dbReference type="ARBA" id="ARBA00047009"/>
    </source>
</evidence>
<dbReference type="GO" id="GO:0005681">
    <property type="term" value="C:spliceosomal complex"/>
    <property type="evidence" value="ECO:0007669"/>
    <property type="project" value="UniProtKB-KW"/>
</dbReference>
<dbReference type="Proteomes" id="UP001566132">
    <property type="component" value="Unassembled WGS sequence"/>
</dbReference>
<dbReference type="GO" id="GO:0006397">
    <property type="term" value="P:mRNA processing"/>
    <property type="evidence" value="ECO:0007669"/>
    <property type="project" value="UniProtKB-KW"/>
</dbReference>
<dbReference type="Pfam" id="PF20981">
    <property type="entry name" value="AAR2_1st"/>
    <property type="match status" value="1"/>
</dbReference>
<dbReference type="Gene3D" id="2.60.34.20">
    <property type="match status" value="1"/>
</dbReference>
<accession>A0ABD1EX98</accession>